<feature type="signal peptide" evidence="2">
    <location>
        <begin position="1"/>
        <end position="35"/>
    </location>
</feature>
<proteinExistence type="predicted"/>
<evidence type="ECO:0008006" key="5">
    <source>
        <dbReference type="Google" id="ProtNLM"/>
    </source>
</evidence>
<dbReference type="AlphaFoldDB" id="A0AAE9AX83"/>
<name>A0AAE9AX83_9ACTN</name>
<protein>
    <recommendedName>
        <fullName evidence="5">Secreted protein</fullName>
    </recommendedName>
</protein>
<feature type="compositionally biased region" description="Basic and acidic residues" evidence="1">
    <location>
        <begin position="55"/>
        <end position="70"/>
    </location>
</feature>
<organism evidence="3 4">
    <name type="scientific">Streptomyces ipomoeae</name>
    <dbReference type="NCBI Taxonomy" id="103232"/>
    <lineage>
        <taxon>Bacteria</taxon>
        <taxon>Bacillati</taxon>
        <taxon>Actinomycetota</taxon>
        <taxon>Actinomycetes</taxon>
        <taxon>Kitasatosporales</taxon>
        <taxon>Streptomycetaceae</taxon>
        <taxon>Streptomyces</taxon>
    </lineage>
</organism>
<dbReference type="EMBL" id="SPAZ01000297">
    <property type="protein sequence ID" value="TQE20891.1"/>
    <property type="molecule type" value="Genomic_DNA"/>
</dbReference>
<gene>
    <name evidence="3" type="ORF">Sipo8835_38020</name>
</gene>
<dbReference type="Proteomes" id="UP000318720">
    <property type="component" value="Unassembled WGS sequence"/>
</dbReference>
<evidence type="ECO:0000313" key="4">
    <source>
        <dbReference type="Proteomes" id="UP000318720"/>
    </source>
</evidence>
<sequence>MRTALKARLRKSTLVLASTAPTVAGVIAGSGSAQAAGPGDAPNIRGVDPGNTDSMIDKDRAEARPQDLRPLRHGLGGCCTRGAPPPEGGCCWFIRGRA</sequence>
<reference evidence="3 4" key="1">
    <citation type="submission" date="2019-03" db="EMBL/GenBank/DDBJ databases">
        <title>Comparative genomic analyses of the sweetpotato soil rot pathogen, Streptomyces ipomoeae.</title>
        <authorList>
            <person name="Ruschel Soares N."/>
            <person name="Badger J.H."/>
            <person name="Huguet-Tapia J.C."/>
            <person name="Clark C.A."/>
            <person name="Pettis G.S."/>
        </authorList>
    </citation>
    <scope>NUCLEOTIDE SEQUENCE [LARGE SCALE GENOMIC DNA]</scope>
    <source>
        <strain evidence="3 4">88-35</strain>
    </source>
</reference>
<keyword evidence="2" id="KW-0732">Signal</keyword>
<feature type="chain" id="PRO_5042040311" description="Secreted protein" evidence="2">
    <location>
        <begin position="36"/>
        <end position="98"/>
    </location>
</feature>
<feature type="non-terminal residue" evidence="3">
    <location>
        <position position="98"/>
    </location>
</feature>
<accession>A0AAE9AX83</accession>
<evidence type="ECO:0000256" key="2">
    <source>
        <dbReference type="SAM" id="SignalP"/>
    </source>
</evidence>
<evidence type="ECO:0000256" key="1">
    <source>
        <dbReference type="SAM" id="MobiDB-lite"/>
    </source>
</evidence>
<comment type="caution">
    <text evidence="3">The sequence shown here is derived from an EMBL/GenBank/DDBJ whole genome shotgun (WGS) entry which is preliminary data.</text>
</comment>
<evidence type="ECO:0000313" key="3">
    <source>
        <dbReference type="EMBL" id="TQE20891.1"/>
    </source>
</evidence>
<feature type="compositionally biased region" description="Low complexity" evidence="1">
    <location>
        <begin position="30"/>
        <end position="42"/>
    </location>
</feature>
<feature type="region of interest" description="Disordered" evidence="1">
    <location>
        <begin position="30"/>
        <end position="79"/>
    </location>
</feature>